<dbReference type="InterPro" id="IPR003593">
    <property type="entry name" value="AAA+_ATPase"/>
</dbReference>
<sequence length="1723" mass="191141">MLRINAQEAIEKAKACTEEARKARGSEHKVLKHYRNAKHALVKVNAMTADMTDLEEMIVVYLDLAMVLDSSGKNPQEKAIKCRQKADALRQARDERMRIHDATIAPSFMGPGFSPAIAQGGVAHWNSSATKSSTAAPSSFFTTSAAKNDDTALAPRQPSHHSSQSAISIAAVNAALGCPSFFSKNVKPEPATYSLARLDEPLQTIHQLAYCLALLQPSVEDDDLSAEALKWRLDTLNNSDEKTRLESMAVHVLELFSEDTRKDSAAVAEVVQLAPVLNRDHSRFLIKTFIDTLNKSEMMDLDALYGLAKAILGATPGSINSDDLETILQCLKKRLRPNRSAEHLYPLLLATSRVLDAMVDAHIGNIDRINLHGPLTEFLRDSESSDHPYLTFQVKYAAQALLNISDDEDIWHAGFRRFWLILNIGAGLVKLPDPKELKETLESLEKLYKAGKSGIGNLKATMDSAIKGNGTPTFTVKEGLKFRSAWYRAIRKAESYIETGRLVEFRTLVTTAPCRHDLMFQWGICQLLGQFVTDSRWGFEVRQEAVAFIGVLYKDISLWDRKTEVDQVIFDMLTIVTSRNDAHFEAANTLLEEIRKQNTNLKAFADHHSPIWIKFMDLDSNPTTRLLKAVQDRYVRHVKIGALPDNAPIPNLGDIHSALRIYHEPDLSILRVSGDELDLESCFVNLAIVGAPEHRQKEKEDLQKKAATFHRMTNTERVLDTDTQSLIPLEQLFSKRRLRDGREDTPNRILVQGRAGIGKSTLCKKLVHAHQNGLWRDLFDVILRLPLRNLKGLKSRSLEKLFLEKVFIAQDLHQEQVVLAKALAFCAQKGKVLFILDGLDEIVTDTGGDESDTFRPFLKMLLGQQHVIITSRPSGLDRKLLPTIDLELETVGFSQQNVKDFVLKVLDPEPARRVQEFIQQTPLIQGLVNIPVQLDVICYSWDSLPGDGMAITMTGLYQLMVRKLWCKDALRLKKTAGGMGLTERQIHDYEPEEIDELMATELQHLGYLAFKGMTNQHQIEFEEKDLRSAFRDLKDSTTNSQQLSPTHLVEAMKETSFLHTADSTLDLKNRSSRQAWHFLHLTFQEFFAATWIVRHFQPQQPCSAAGMMTTEEMTAFLHRHKYNPQYEIDDDEDEYVRSSAVEELGLESPLPELAIHPLITALNDDNLTIQWSAVETLRDYHSSLPESVIQFLISKFKDDDIIFRSSAVSILCKQSALPESAIQSLIATFKDDKKFVRSSAASALDRQSSLPTSYIESVVTKGDDWNIKSSAALILRGQSSLPKSSIESLIAALKDKDKKVRSSAASALGKQSSLSASAIQSLVTALKDDDKKVRSSAASALGNQSSLPKSSIESLIAALKDKDKNVRSSAAEALGKQSSLSASAIQSLVTTLKDDDKRVRSSAASALGNHNSLSESAIQSLIAKLKDDECDVRSSVVRALGRHSSLSEPAVHALVTALKDDKDVRSSAAEALGKQSSLSESVIQSLMETLKDDDKRVRSSAALILGKQSSLPESTIQFLIATLKNDNEQVRTSVALALGKQPSLPESAIQALIAGLKDDDWEARSLSASILSDQPSLSESAVQSLISALKDHDMFARSAAVSASGRQSSIESTAIRSLVAMVNEDEKKVPSYVSEILGCHSPSLFRLLPILSEDEIFCLFNHHLFHYSCSNVMSLQACDNGLCLYTEQGELQLQLASDGSNNQDRISSVFKAVQQMALYPYSK</sequence>
<gene>
    <name evidence="2" type="ORF">EMPS_00113</name>
</gene>
<reference evidence="2" key="1">
    <citation type="submission" date="2021-11" db="EMBL/GenBank/DDBJ databases">
        <authorList>
            <person name="Herlambang A."/>
            <person name="Guo Y."/>
            <person name="Takashima Y."/>
            <person name="Nishizawa T."/>
        </authorList>
    </citation>
    <scope>NUCLEOTIDE SEQUENCE</scope>
    <source>
        <strain evidence="2">E1425</strain>
    </source>
</reference>
<evidence type="ECO:0000259" key="1">
    <source>
        <dbReference type="PROSITE" id="PS50837"/>
    </source>
</evidence>
<comment type="caution">
    <text evidence="2">The sequence shown here is derived from an EMBL/GenBank/DDBJ whole genome shotgun (WGS) entry which is preliminary data.</text>
</comment>
<dbReference type="InterPro" id="IPR004155">
    <property type="entry name" value="PBS_lyase_HEAT"/>
</dbReference>
<name>A0A9P3GZR3_9FUNG</name>
<evidence type="ECO:0000313" key="2">
    <source>
        <dbReference type="EMBL" id="GJJ67767.1"/>
    </source>
</evidence>
<dbReference type="Gene3D" id="3.40.50.300">
    <property type="entry name" value="P-loop containing nucleotide triphosphate hydrolases"/>
    <property type="match status" value="1"/>
</dbReference>
<dbReference type="Proteomes" id="UP000827284">
    <property type="component" value="Unassembled WGS sequence"/>
</dbReference>
<dbReference type="InterPro" id="IPR055496">
    <property type="entry name" value="DUF7068"/>
</dbReference>
<reference evidence="2" key="2">
    <citation type="journal article" date="2022" name="Microbiol. Resour. Announc.">
        <title>Whole-Genome Sequence of Entomortierella parvispora E1425, a Mucoromycotan Fungus Associated with Burkholderiaceae-Related Endosymbiotic Bacteria.</title>
        <authorList>
            <person name="Herlambang A."/>
            <person name="Guo Y."/>
            <person name="Takashima Y."/>
            <person name="Narisawa K."/>
            <person name="Ohta H."/>
            <person name="Nishizawa T."/>
        </authorList>
    </citation>
    <scope>NUCLEOTIDE SEQUENCE</scope>
    <source>
        <strain evidence="2">E1425</strain>
    </source>
</reference>
<dbReference type="InterPro" id="IPR016024">
    <property type="entry name" value="ARM-type_fold"/>
</dbReference>
<dbReference type="Pfam" id="PF23238">
    <property type="entry name" value="DUF7068"/>
    <property type="match status" value="1"/>
</dbReference>
<keyword evidence="3" id="KW-1185">Reference proteome</keyword>
<dbReference type="SMART" id="SM00567">
    <property type="entry name" value="EZ_HEAT"/>
    <property type="match status" value="8"/>
</dbReference>
<dbReference type="SUPFAM" id="SSF48371">
    <property type="entry name" value="ARM repeat"/>
    <property type="match status" value="3"/>
</dbReference>
<dbReference type="InterPro" id="IPR056251">
    <property type="entry name" value="Arm_rpt_dom"/>
</dbReference>
<dbReference type="InterPro" id="IPR027417">
    <property type="entry name" value="P-loop_NTPase"/>
</dbReference>
<dbReference type="PANTHER" id="PTHR12697:SF5">
    <property type="entry name" value="DEOXYHYPUSINE HYDROXYLASE"/>
    <property type="match status" value="1"/>
</dbReference>
<dbReference type="Gene3D" id="1.25.10.10">
    <property type="entry name" value="Leucine-rich Repeat Variant"/>
    <property type="match status" value="4"/>
</dbReference>
<dbReference type="InterPro" id="IPR011989">
    <property type="entry name" value="ARM-like"/>
</dbReference>
<dbReference type="SUPFAM" id="SSF52540">
    <property type="entry name" value="P-loop containing nucleoside triphosphate hydrolases"/>
    <property type="match status" value="1"/>
</dbReference>
<dbReference type="Pfam" id="PF13646">
    <property type="entry name" value="HEAT_2"/>
    <property type="match status" value="3"/>
</dbReference>
<evidence type="ECO:0000313" key="3">
    <source>
        <dbReference type="Proteomes" id="UP000827284"/>
    </source>
</evidence>
<organism evidence="2 3">
    <name type="scientific">Entomortierella parvispora</name>
    <dbReference type="NCBI Taxonomy" id="205924"/>
    <lineage>
        <taxon>Eukaryota</taxon>
        <taxon>Fungi</taxon>
        <taxon>Fungi incertae sedis</taxon>
        <taxon>Mucoromycota</taxon>
        <taxon>Mortierellomycotina</taxon>
        <taxon>Mortierellomycetes</taxon>
        <taxon>Mortierellales</taxon>
        <taxon>Mortierellaceae</taxon>
        <taxon>Entomortierella</taxon>
    </lineage>
</organism>
<dbReference type="OrthoDB" id="3136213at2759"/>
<dbReference type="InterPro" id="IPR007111">
    <property type="entry name" value="NACHT_NTPase"/>
</dbReference>
<dbReference type="PROSITE" id="PS50837">
    <property type="entry name" value="NACHT"/>
    <property type="match status" value="1"/>
</dbReference>
<dbReference type="Pfam" id="PF05729">
    <property type="entry name" value="NACHT"/>
    <property type="match status" value="1"/>
</dbReference>
<dbReference type="Pfam" id="PF23948">
    <property type="entry name" value="ARM_5"/>
    <property type="match status" value="1"/>
</dbReference>
<dbReference type="EMBL" id="BQFW01000001">
    <property type="protein sequence ID" value="GJJ67767.1"/>
    <property type="molecule type" value="Genomic_DNA"/>
</dbReference>
<feature type="domain" description="NACHT" evidence="1">
    <location>
        <begin position="747"/>
        <end position="875"/>
    </location>
</feature>
<dbReference type="PANTHER" id="PTHR12697">
    <property type="entry name" value="PBS LYASE HEAT-LIKE PROTEIN"/>
    <property type="match status" value="1"/>
</dbReference>
<protein>
    <recommendedName>
        <fullName evidence="1">NACHT domain-containing protein</fullName>
    </recommendedName>
</protein>
<accession>A0A9P3GZR3</accession>
<dbReference type="SMART" id="SM00382">
    <property type="entry name" value="AAA"/>
    <property type="match status" value="1"/>
</dbReference>
<proteinExistence type="predicted"/>
<dbReference type="GO" id="GO:0016491">
    <property type="term" value="F:oxidoreductase activity"/>
    <property type="evidence" value="ECO:0007669"/>
    <property type="project" value="TreeGrafter"/>
</dbReference>